<dbReference type="HOGENOM" id="CLU_011711_4_1_1"/>
<dbReference type="SMART" id="SM00128">
    <property type="entry name" value="IPPc"/>
    <property type="match status" value="1"/>
</dbReference>
<organism evidence="5 6">
    <name type="scientific">Leersia perrieri</name>
    <dbReference type="NCBI Taxonomy" id="77586"/>
    <lineage>
        <taxon>Eukaryota</taxon>
        <taxon>Viridiplantae</taxon>
        <taxon>Streptophyta</taxon>
        <taxon>Embryophyta</taxon>
        <taxon>Tracheophyta</taxon>
        <taxon>Spermatophyta</taxon>
        <taxon>Magnoliopsida</taxon>
        <taxon>Liliopsida</taxon>
        <taxon>Poales</taxon>
        <taxon>Poaceae</taxon>
        <taxon>BOP clade</taxon>
        <taxon>Oryzoideae</taxon>
        <taxon>Oryzeae</taxon>
        <taxon>Oryzinae</taxon>
        <taxon>Leersia</taxon>
    </lineage>
</organism>
<reference evidence="5" key="3">
    <citation type="submission" date="2015-04" db="UniProtKB">
        <authorList>
            <consortium name="EnsemblPlants"/>
        </authorList>
    </citation>
    <scope>IDENTIFICATION</scope>
</reference>
<reference evidence="6" key="2">
    <citation type="submission" date="2013-12" db="EMBL/GenBank/DDBJ databases">
        <authorList>
            <person name="Yu Y."/>
            <person name="Lee S."/>
            <person name="de Baynast K."/>
            <person name="Wissotski M."/>
            <person name="Liu L."/>
            <person name="Talag J."/>
            <person name="Goicoechea J."/>
            <person name="Angelova A."/>
            <person name="Jetty R."/>
            <person name="Kudrna D."/>
            <person name="Golser W."/>
            <person name="Rivera L."/>
            <person name="Zhang J."/>
            <person name="Wing R."/>
        </authorList>
    </citation>
    <scope>NUCLEOTIDE SEQUENCE</scope>
</reference>
<dbReference type="InterPro" id="IPR045849">
    <property type="entry name" value="IP5P_plant"/>
</dbReference>
<reference evidence="5 6" key="1">
    <citation type="submission" date="2012-08" db="EMBL/GenBank/DDBJ databases">
        <title>Oryza genome evolution.</title>
        <authorList>
            <person name="Wing R.A."/>
        </authorList>
    </citation>
    <scope>NUCLEOTIDE SEQUENCE</scope>
</reference>
<evidence type="ECO:0000256" key="1">
    <source>
        <dbReference type="ARBA" id="ARBA00010768"/>
    </source>
</evidence>
<name>A0A0D9XNL6_9ORYZ</name>
<dbReference type="GO" id="GO:0034485">
    <property type="term" value="F:phosphatidylinositol-3,4,5-trisphosphate 5-phosphatase activity"/>
    <property type="evidence" value="ECO:0007669"/>
    <property type="project" value="TreeGrafter"/>
</dbReference>
<dbReference type="PANTHER" id="PTHR45666:SF20">
    <property type="entry name" value="TYPE I INOSITOL POLYPHOSPHATE 5-PHOSPHATASE 10"/>
    <property type="match status" value="1"/>
</dbReference>
<feature type="domain" description="Inositol polyphosphate-related phosphatase" evidence="4">
    <location>
        <begin position="42"/>
        <end position="416"/>
    </location>
</feature>
<dbReference type="InterPro" id="IPR000300">
    <property type="entry name" value="IPPc"/>
</dbReference>
<dbReference type="EnsemblPlants" id="LPERR11G01340.1">
    <property type="protein sequence ID" value="LPERR11G01340.1"/>
    <property type="gene ID" value="LPERR11G01340"/>
</dbReference>
<keyword evidence="2" id="KW-0378">Hydrolase</keyword>
<sequence>MKPPSLLLGRRWSPDLITRRLGDLPPPTVTSPAKEQLPLPARNWSPGRIFAATWNVAGQTPDMELNLNDLLPSDDNSDIYVLGFQEVVPLNAGNVLVIEDNAPAARWLALINQALNRPPSPSDASAATSQASESLSFSHKSLLREVRRGRRLKSCTCPAPAAKTERRRRKPPPSCLMMSCSSNNIRHAVDGDTTTSDSDDEEEDVVIGDYKNNAARQERRRWWLVACKQMGCISVSMAVHETRVHLASGEKEGDELRRNSDVMEIIKNTRFRRLCKSSGRRTPATILDHDRVIWLGDLNYRIALGYSETKKLVEANDWDAVFDKDQLRIEREKGVFRGWNEGKILFPPTYKYSWNSDSYAGEVDTSKKKRRTPAWCDRILWYGEGIEQVSYIRGESKFSDHRPVCAVFNVEVALLDDKKIVKAANMKVGAEELLPTEH</sequence>
<dbReference type="SUPFAM" id="SSF56219">
    <property type="entry name" value="DNase I-like"/>
    <property type="match status" value="1"/>
</dbReference>
<dbReference type="Gramene" id="LPERR11G01340.1">
    <property type="protein sequence ID" value="LPERR11G01340.1"/>
    <property type="gene ID" value="LPERR11G01340"/>
</dbReference>
<dbReference type="Gene3D" id="3.60.10.10">
    <property type="entry name" value="Endonuclease/exonuclease/phosphatase"/>
    <property type="match status" value="1"/>
</dbReference>
<dbReference type="GO" id="GO:0004439">
    <property type="term" value="F:phosphatidylinositol-4,5-bisphosphate 5-phosphatase activity"/>
    <property type="evidence" value="ECO:0007669"/>
    <property type="project" value="TreeGrafter"/>
</dbReference>
<keyword evidence="6" id="KW-1185">Reference proteome</keyword>
<evidence type="ECO:0000313" key="6">
    <source>
        <dbReference type="Proteomes" id="UP000032180"/>
    </source>
</evidence>
<evidence type="ECO:0000313" key="5">
    <source>
        <dbReference type="EnsemblPlants" id="LPERR11G01340.1"/>
    </source>
</evidence>
<dbReference type="Pfam" id="PF22669">
    <property type="entry name" value="Exo_endo_phos2"/>
    <property type="match status" value="2"/>
</dbReference>
<dbReference type="PANTHER" id="PTHR45666">
    <property type="entry name" value="TYPE IV INOSITOL POLYPHOSPHATE 5-PHOSPHATASE 9"/>
    <property type="match status" value="1"/>
</dbReference>
<dbReference type="InterPro" id="IPR036691">
    <property type="entry name" value="Endo/exonu/phosph_ase_sf"/>
</dbReference>
<evidence type="ECO:0000256" key="2">
    <source>
        <dbReference type="ARBA" id="ARBA00022801"/>
    </source>
</evidence>
<dbReference type="GO" id="GO:0004445">
    <property type="term" value="F:inositol-polyphosphate 5-phosphatase activity"/>
    <property type="evidence" value="ECO:0007669"/>
    <property type="project" value="InterPro"/>
</dbReference>
<feature type="region of interest" description="Disordered" evidence="3">
    <location>
        <begin position="157"/>
        <end position="177"/>
    </location>
</feature>
<dbReference type="STRING" id="77586.A0A0D9XNL6"/>
<comment type="similarity">
    <text evidence="1">Belongs to the inositol polyphosphate 5-phosphatase family.</text>
</comment>
<dbReference type="GO" id="GO:0046856">
    <property type="term" value="P:phosphatidylinositol dephosphorylation"/>
    <property type="evidence" value="ECO:0007669"/>
    <property type="project" value="InterPro"/>
</dbReference>
<dbReference type="Proteomes" id="UP000032180">
    <property type="component" value="Chromosome 11"/>
</dbReference>
<evidence type="ECO:0000256" key="3">
    <source>
        <dbReference type="SAM" id="MobiDB-lite"/>
    </source>
</evidence>
<dbReference type="AlphaFoldDB" id="A0A0D9XNL6"/>
<protein>
    <recommendedName>
        <fullName evidence="4">Inositol polyphosphate-related phosphatase domain-containing protein</fullName>
    </recommendedName>
</protein>
<proteinExistence type="inferred from homology"/>
<dbReference type="eggNOG" id="KOG0565">
    <property type="taxonomic scope" value="Eukaryota"/>
</dbReference>
<evidence type="ECO:0000259" key="4">
    <source>
        <dbReference type="SMART" id="SM00128"/>
    </source>
</evidence>
<accession>A0A0D9XNL6</accession>